<gene>
    <name evidence="4" type="ORF">GWI33_015896</name>
</gene>
<evidence type="ECO:0000313" key="4">
    <source>
        <dbReference type="EMBL" id="KAF7271214.1"/>
    </source>
</evidence>
<feature type="transmembrane region" description="Helical" evidence="1">
    <location>
        <begin position="81"/>
        <end position="108"/>
    </location>
</feature>
<dbReference type="Pfam" id="PF01607">
    <property type="entry name" value="CBM_14"/>
    <property type="match status" value="1"/>
</dbReference>
<dbReference type="GO" id="GO:0008061">
    <property type="term" value="F:chitin binding"/>
    <property type="evidence" value="ECO:0007669"/>
    <property type="project" value="InterPro"/>
</dbReference>
<feature type="domain" description="Chitin-binding type-2" evidence="3">
    <location>
        <begin position="21"/>
        <end position="58"/>
    </location>
</feature>
<keyword evidence="1" id="KW-0812">Transmembrane</keyword>
<dbReference type="InterPro" id="IPR036508">
    <property type="entry name" value="Chitin-bd_dom_sf"/>
</dbReference>
<dbReference type="PROSITE" id="PS50940">
    <property type="entry name" value="CHIT_BIND_II"/>
    <property type="match status" value="1"/>
</dbReference>
<evidence type="ECO:0000313" key="5">
    <source>
        <dbReference type="Proteomes" id="UP000625711"/>
    </source>
</evidence>
<name>A0A834MAY5_RHYFE</name>
<accession>A0A834MAY5</accession>
<dbReference type="SUPFAM" id="SSF57625">
    <property type="entry name" value="Invertebrate chitin-binding proteins"/>
    <property type="match status" value="1"/>
</dbReference>
<protein>
    <recommendedName>
        <fullName evidence="3">Chitin-binding type-2 domain-containing protein</fullName>
    </recommendedName>
</protein>
<dbReference type="GO" id="GO:0005576">
    <property type="term" value="C:extracellular region"/>
    <property type="evidence" value="ECO:0007669"/>
    <property type="project" value="InterPro"/>
</dbReference>
<dbReference type="Proteomes" id="UP000625711">
    <property type="component" value="Unassembled WGS sequence"/>
</dbReference>
<keyword evidence="5" id="KW-1185">Reference proteome</keyword>
<dbReference type="EMBL" id="JAACXV010014002">
    <property type="protein sequence ID" value="KAF7271214.1"/>
    <property type="molecule type" value="Genomic_DNA"/>
</dbReference>
<feature type="signal peptide" evidence="2">
    <location>
        <begin position="1"/>
        <end position="20"/>
    </location>
</feature>
<dbReference type="Gene3D" id="2.170.140.10">
    <property type="entry name" value="Chitin binding domain"/>
    <property type="match status" value="1"/>
</dbReference>
<reference evidence="4" key="1">
    <citation type="submission" date="2020-08" db="EMBL/GenBank/DDBJ databases">
        <title>Genome sequencing and assembly of the red palm weevil Rhynchophorus ferrugineus.</title>
        <authorList>
            <person name="Dias G.B."/>
            <person name="Bergman C.M."/>
            <person name="Manee M."/>
        </authorList>
    </citation>
    <scope>NUCLEOTIDE SEQUENCE</scope>
    <source>
        <strain evidence="4">AA-2017</strain>
        <tissue evidence="4">Whole larva</tissue>
    </source>
</reference>
<dbReference type="AlphaFoldDB" id="A0A834MAY5"/>
<evidence type="ECO:0000256" key="2">
    <source>
        <dbReference type="SAM" id="SignalP"/>
    </source>
</evidence>
<comment type="caution">
    <text evidence="4">The sequence shown here is derived from an EMBL/GenBank/DDBJ whole genome shotgun (WGS) entry which is preliminary data.</text>
</comment>
<dbReference type="OrthoDB" id="6020543at2759"/>
<keyword evidence="1" id="KW-1133">Transmembrane helix</keyword>
<feature type="chain" id="PRO_5032431299" description="Chitin-binding type-2 domain-containing protein" evidence="2">
    <location>
        <begin position="21"/>
        <end position="126"/>
    </location>
</feature>
<organism evidence="4 5">
    <name type="scientific">Rhynchophorus ferrugineus</name>
    <name type="common">Red palm weevil</name>
    <name type="synonym">Curculio ferrugineus</name>
    <dbReference type="NCBI Taxonomy" id="354439"/>
    <lineage>
        <taxon>Eukaryota</taxon>
        <taxon>Metazoa</taxon>
        <taxon>Ecdysozoa</taxon>
        <taxon>Arthropoda</taxon>
        <taxon>Hexapoda</taxon>
        <taxon>Insecta</taxon>
        <taxon>Pterygota</taxon>
        <taxon>Neoptera</taxon>
        <taxon>Endopterygota</taxon>
        <taxon>Coleoptera</taxon>
        <taxon>Polyphaga</taxon>
        <taxon>Cucujiformia</taxon>
        <taxon>Curculionidae</taxon>
        <taxon>Dryophthorinae</taxon>
        <taxon>Rhynchophorus</taxon>
    </lineage>
</organism>
<dbReference type="InterPro" id="IPR002557">
    <property type="entry name" value="Chitin-bd_dom"/>
</dbReference>
<keyword evidence="2" id="KW-0732">Signal</keyword>
<keyword evidence="1" id="KW-0472">Membrane</keyword>
<evidence type="ECO:0000256" key="1">
    <source>
        <dbReference type="SAM" id="Phobius"/>
    </source>
</evidence>
<proteinExistence type="predicted"/>
<sequence length="126" mass="14211">MKRLLVIVGFLAIAVAVASGLQDCPAEDGEHPVFFEDPDDCGSFYECAYGKAHHIQCPPDPQLPLQHQHQNQVLKNPGNNIAVFVFACEIIVILENLLAWQSIVNYIFRIKKYILMRTIMINMIVS</sequence>
<evidence type="ECO:0000259" key="3">
    <source>
        <dbReference type="PROSITE" id="PS50940"/>
    </source>
</evidence>